<accession>A0A820YWX3</accession>
<feature type="region of interest" description="Disordered" evidence="1">
    <location>
        <begin position="1"/>
        <end position="22"/>
    </location>
</feature>
<reference evidence="2" key="1">
    <citation type="submission" date="2021-02" db="EMBL/GenBank/DDBJ databases">
        <authorList>
            <person name="Nowell W R."/>
        </authorList>
    </citation>
    <scope>NUCLEOTIDE SEQUENCE</scope>
</reference>
<dbReference type="InterPro" id="IPR027417">
    <property type="entry name" value="P-loop_NTPase"/>
</dbReference>
<evidence type="ECO:0000313" key="3">
    <source>
        <dbReference type="Proteomes" id="UP000663838"/>
    </source>
</evidence>
<evidence type="ECO:0000313" key="2">
    <source>
        <dbReference type="EMBL" id="CAF4555576.1"/>
    </source>
</evidence>
<feature type="compositionally biased region" description="Low complexity" evidence="1">
    <location>
        <begin position="42"/>
        <end position="65"/>
    </location>
</feature>
<dbReference type="SUPFAM" id="SSF52540">
    <property type="entry name" value="P-loop containing nucleoside triphosphate hydrolases"/>
    <property type="match status" value="1"/>
</dbReference>
<protein>
    <recommendedName>
        <fullName evidence="4">Replication-associated protein</fullName>
    </recommendedName>
</protein>
<comment type="caution">
    <text evidence="2">The sequence shown here is derived from an EMBL/GenBank/DDBJ whole genome shotgun (WGS) entry which is preliminary data.</text>
</comment>
<dbReference type="EMBL" id="CAJOBS010000340">
    <property type="protein sequence ID" value="CAF4555576.1"/>
    <property type="molecule type" value="Genomic_DNA"/>
</dbReference>
<feature type="compositionally biased region" description="Polar residues" evidence="1">
    <location>
        <begin position="512"/>
        <end position="522"/>
    </location>
</feature>
<gene>
    <name evidence="2" type="ORF">TOA249_LOCUS7548</name>
</gene>
<evidence type="ECO:0000256" key="1">
    <source>
        <dbReference type="SAM" id="MobiDB-lite"/>
    </source>
</evidence>
<organism evidence="2 3">
    <name type="scientific">Rotaria socialis</name>
    <dbReference type="NCBI Taxonomy" id="392032"/>
    <lineage>
        <taxon>Eukaryota</taxon>
        <taxon>Metazoa</taxon>
        <taxon>Spiralia</taxon>
        <taxon>Gnathifera</taxon>
        <taxon>Rotifera</taxon>
        <taxon>Eurotatoria</taxon>
        <taxon>Bdelloidea</taxon>
        <taxon>Philodinida</taxon>
        <taxon>Philodinidae</taxon>
        <taxon>Rotaria</taxon>
    </lineage>
</organism>
<feature type="region of interest" description="Disordered" evidence="1">
    <location>
        <begin position="36"/>
        <end position="76"/>
    </location>
</feature>
<proteinExistence type="predicted"/>
<feature type="compositionally biased region" description="Pro residues" evidence="1">
    <location>
        <begin position="489"/>
        <end position="503"/>
    </location>
</feature>
<dbReference type="Proteomes" id="UP000663838">
    <property type="component" value="Unassembled WGS sequence"/>
</dbReference>
<name>A0A820YWX3_9BILA</name>
<feature type="region of interest" description="Disordered" evidence="1">
    <location>
        <begin position="482"/>
        <end position="529"/>
    </location>
</feature>
<dbReference type="AlphaFoldDB" id="A0A820YWX3"/>
<feature type="compositionally biased region" description="Polar residues" evidence="1">
    <location>
        <begin position="1"/>
        <end position="12"/>
    </location>
</feature>
<sequence length="529" mass="60118">MTSNTTDHTQSIMGAESSSDSDSDFFLDPDYVAASTANGYNTSNDTSYSSSVTTTTITSEISTPSRPYPPTERHGLVDEHDKPFLEFGELGAKAIASLKEFRLPAEYIPFCESDPTIRVSRKNNRLGRNLQARTSVSRGEENTCPLLVFHGKPAVNAQFMDRFLNCQCEYHVTKHANAWNEYMKQGFSCIEHGLYKGSDKKGFKLWPNSPTTKKGACLTDDIAAEAFKLSKKSVPVALKMLVEKVPCESLTRLRGMRTNLEIYYDQNKVEELRSIARVKNYCWPDSFPDVTPDLANDMNKYLVKEFTRKPPHRPQCLILIGKTGTGKTSFALSLPGIPNYYRGVWSIVYWDNDASCMIFDDIPWRSFDKKGYPSKKDLLTGQLEVCVSDKYCKNRKIVVNKPAIVFLNHADAQPLLNPRTKGERDDFEFWQERAIICVLVYHLEPSEHFYNPKPKTPSPENKIHTVDGIPLFDEFRRVWRERQQQQTVPPAPAPPPPPPPPPTSIIVQPQPENQLRRQSVSSEEYPYEL</sequence>
<evidence type="ECO:0008006" key="4">
    <source>
        <dbReference type="Google" id="ProtNLM"/>
    </source>
</evidence>